<evidence type="ECO:0000313" key="3">
    <source>
        <dbReference type="Proteomes" id="UP000627292"/>
    </source>
</evidence>
<proteinExistence type="predicted"/>
<dbReference type="EMBL" id="BMIB01000004">
    <property type="protein sequence ID" value="GGH76752.1"/>
    <property type="molecule type" value="Genomic_DNA"/>
</dbReference>
<dbReference type="InterPro" id="IPR018490">
    <property type="entry name" value="cNMP-bd_dom_sf"/>
</dbReference>
<dbReference type="Gene3D" id="2.60.120.10">
    <property type="entry name" value="Jelly Rolls"/>
    <property type="match status" value="1"/>
</dbReference>
<sequence length="195" mass="22499">MEQHHFLTTLFPRPKFTAAEQDAVVNRFKPVQFSRNDYLLREGKTATQYWLLESGFARSYVTDAAGNDITTHFYGPGDIVMDWSSFFLQQPTRENIQALTACQCWQLEYLHFQELFHGIETFREHGRTNFAASYFTLKSHSIGLIADNAAARYKKLLQEKPLLVQNVPVKHMATYLGITDTSLSRIRRELAKESS</sequence>
<dbReference type="SUPFAM" id="SSF51206">
    <property type="entry name" value="cAMP-binding domain-like"/>
    <property type="match status" value="1"/>
</dbReference>
<reference evidence="2" key="2">
    <citation type="submission" date="2020-09" db="EMBL/GenBank/DDBJ databases">
        <authorList>
            <person name="Sun Q."/>
            <person name="Zhou Y."/>
        </authorList>
    </citation>
    <scope>NUCLEOTIDE SEQUENCE</scope>
    <source>
        <strain evidence="2">CGMCC 1.15290</strain>
    </source>
</reference>
<reference evidence="2" key="1">
    <citation type="journal article" date="2014" name="Int. J. Syst. Evol. Microbiol.">
        <title>Complete genome sequence of Corynebacterium casei LMG S-19264T (=DSM 44701T), isolated from a smear-ripened cheese.</title>
        <authorList>
            <consortium name="US DOE Joint Genome Institute (JGI-PGF)"/>
            <person name="Walter F."/>
            <person name="Albersmeier A."/>
            <person name="Kalinowski J."/>
            <person name="Ruckert C."/>
        </authorList>
    </citation>
    <scope>NUCLEOTIDE SEQUENCE</scope>
    <source>
        <strain evidence="2">CGMCC 1.15290</strain>
    </source>
</reference>
<dbReference type="InterPro" id="IPR014710">
    <property type="entry name" value="RmlC-like_jellyroll"/>
</dbReference>
<dbReference type="Proteomes" id="UP000627292">
    <property type="component" value="Unassembled WGS sequence"/>
</dbReference>
<evidence type="ECO:0000259" key="1">
    <source>
        <dbReference type="PROSITE" id="PS50042"/>
    </source>
</evidence>
<organism evidence="2 3">
    <name type="scientific">Filimonas zeae</name>
    <dbReference type="NCBI Taxonomy" id="1737353"/>
    <lineage>
        <taxon>Bacteria</taxon>
        <taxon>Pseudomonadati</taxon>
        <taxon>Bacteroidota</taxon>
        <taxon>Chitinophagia</taxon>
        <taxon>Chitinophagales</taxon>
        <taxon>Chitinophagaceae</taxon>
        <taxon>Filimonas</taxon>
    </lineage>
</organism>
<dbReference type="PROSITE" id="PS50042">
    <property type="entry name" value="CNMP_BINDING_3"/>
    <property type="match status" value="1"/>
</dbReference>
<keyword evidence="3" id="KW-1185">Reference proteome</keyword>
<evidence type="ECO:0000313" key="2">
    <source>
        <dbReference type="EMBL" id="GGH76752.1"/>
    </source>
</evidence>
<name>A0A917MXT7_9BACT</name>
<dbReference type="RefSeq" id="WP_188956042.1">
    <property type="nucleotide sequence ID" value="NZ_BMIB01000004.1"/>
</dbReference>
<protein>
    <submittedName>
        <fullName evidence="2">cAMP-binding protein</fullName>
    </submittedName>
</protein>
<dbReference type="CDD" id="cd00038">
    <property type="entry name" value="CAP_ED"/>
    <property type="match status" value="1"/>
</dbReference>
<accession>A0A917MXT7</accession>
<dbReference type="SMART" id="SM00100">
    <property type="entry name" value="cNMP"/>
    <property type="match status" value="1"/>
</dbReference>
<feature type="domain" description="Cyclic nucleotide-binding" evidence="1">
    <location>
        <begin position="24"/>
        <end position="133"/>
    </location>
</feature>
<dbReference type="AlphaFoldDB" id="A0A917MXT7"/>
<dbReference type="InterPro" id="IPR000595">
    <property type="entry name" value="cNMP-bd_dom"/>
</dbReference>
<dbReference type="Pfam" id="PF00027">
    <property type="entry name" value="cNMP_binding"/>
    <property type="match status" value="1"/>
</dbReference>
<gene>
    <name evidence="2" type="ORF">GCM10011379_42070</name>
</gene>
<comment type="caution">
    <text evidence="2">The sequence shown here is derived from an EMBL/GenBank/DDBJ whole genome shotgun (WGS) entry which is preliminary data.</text>
</comment>